<evidence type="ECO:0000256" key="1">
    <source>
        <dbReference type="ARBA" id="ARBA00004418"/>
    </source>
</evidence>
<evidence type="ECO:0000313" key="5">
    <source>
        <dbReference type="Proteomes" id="UP001500064"/>
    </source>
</evidence>
<dbReference type="RefSeq" id="WP_346109390.1">
    <property type="nucleotide sequence ID" value="NZ_BAAAMU010000044.1"/>
</dbReference>
<dbReference type="Proteomes" id="UP001500064">
    <property type="component" value="Unassembled WGS sequence"/>
</dbReference>
<accession>A0ABN2FKK3</accession>
<dbReference type="EMBL" id="BAAAMU010000044">
    <property type="protein sequence ID" value="GAA1651436.1"/>
    <property type="molecule type" value="Genomic_DNA"/>
</dbReference>
<dbReference type="Gene3D" id="3.40.190.10">
    <property type="entry name" value="Periplasmic binding protein-like II"/>
    <property type="match status" value="2"/>
</dbReference>
<comment type="similarity">
    <text evidence="2">Belongs to the bacterial solute-binding protein SsuA/TauA family.</text>
</comment>
<protein>
    <recommendedName>
        <fullName evidence="6">ABC transporter substrate-binding protein</fullName>
    </recommendedName>
</protein>
<evidence type="ECO:0008006" key="6">
    <source>
        <dbReference type="Google" id="ProtNLM"/>
    </source>
</evidence>
<dbReference type="SUPFAM" id="SSF53850">
    <property type="entry name" value="Periplasmic binding protein-like II"/>
    <property type="match status" value="1"/>
</dbReference>
<evidence type="ECO:0000256" key="2">
    <source>
        <dbReference type="ARBA" id="ARBA00010742"/>
    </source>
</evidence>
<gene>
    <name evidence="4" type="ORF">GCM10009733_055610</name>
</gene>
<organism evidence="4 5">
    <name type="scientific">Nonomuraea maheshkhaliensis</name>
    <dbReference type="NCBI Taxonomy" id="419590"/>
    <lineage>
        <taxon>Bacteria</taxon>
        <taxon>Bacillati</taxon>
        <taxon>Actinomycetota</taxon>
        <taxon>Actinomycetes</taxon>
        <taxon>Streptosporangiales</taxon>
        <taxon>Streptosporangiaceae</taxon>
        <taxon>Nonomuraea</taxon>
    </lineage>
</organism>
<keyword evidence="5" id="KW-1185">Reference proteome</keyword>
<keyword evidence="3" id="KW-0732">Signal</keyword>
<dbReference type="Pfam" id="PF13379">
    <property type="entry name" value="NMT1_2"/>
    <property type="match status" value="1"/>
</dbReference>
<proteinExistence type="inferred from homology"/>
<comment type="subcellular location">
    <subcellularLocation>
        <location evidence="1">Periplasm</location>
    </subcellularLocation>
</comment>
<evidence type="ECO:0000313" key="4">
    <source>
        <dbReference type="EMBL" id="GAA1651436.1"/>
    </source>
</evidence>
<dbReference type="PANTHER" id="PTHR30024">
    <property type="entry name" value="ALIPHATIC SULFONATES-BINDING PROTEIN-RELATED"/>
    <property type="match status" value="1"/>
</dbReference>
<evidence type="ECO:0000256" key="3">
    <source>
        <dbReference type="ARBA" id="ARBA00022729"/>
    </source>
</evidence>
<comment type="caution">
    <text evidence="4">The sequence shown here is derived from an EMBL/GenBank/DDBJ whole genome shotgun (WGS) entry which is preliminary data.</text>
</comment>
<dbReference type="PANTHER" id="PTHR30024:SF47">
    <property type="entry name" value="TAURINE-BINDING PERIPLASMIC PROTEIN"/>
    <property type="match status" value="1"/>
</dbReference>
<name>A0ABN2FKK3_9ACTN</name>
<reference evidence="4 5" key="1">
    <citation type="journal article" date="2019" name="Int. J. Syst. Evol. Microbiol.">
        <title>The Global Catalogue of Microorganisms (GCM) 10K type strain sequencing project: providing services to taxonomists for standard genome sequencing and annotation.</title>
        <authorList>
            <consortium name="The Broad Institute Genomics Platform"/>
            <consortium name="The Broad Institute Genome Sequencing Center for Infectious Disease"/>
            <person name="Wu L."/>
            <person name="Ma J."/>
        </authorList>
    </citation>
    <scope>NUCLEOTIDE SEQUENCE [LARGE SCALE GENOMIC DNA]</scope>
    <source>
        <strain evidence="4 5">JCM 13929</strain>
    </source>
</reference>
<sequence>MTRARAPRSRTAAPRVPILRTRPRPAALSVLILTTLLLAVTGCAQRSSTTPPGVLNVGQISNSLAFFPLFVAEQKGYFAEEGVKLGERPRLGTGAKVAAALKSGSIDLGAGVMTDALNLARIDDKGRLVANLVDRYYVDVVVGTSFAGATPSDPLDQRIRALRGKKIGITGPGSGTEALVTYLFAKTGMNSATDSELVNLGSTAAAALGALKAGRVDALAFFQPIAQQATAAGIGVRFISPAAGDVPGLERTSHGVVFTTQRIIDKKPKEVAAFQNALGRAQRFIHQADTAEIIRLLGVYLKGIDPKALTELPALMRSEIPESIGFPRSSFDAAIAFHRTTGLVKHLPSYEQIVPPALRANAT</sequence>